<dbReference type="InterPro" id="IPR039426">
    <property type="entry name" value="TonB-dep_rcpt-like"/>
</dbReference>
<dbReference type="PANTHER" id="PTHR30069">
    <property type="entry name" value="TONB-DEPENDENT OUTER MEMBRANE RECEPTOR"/>
    <property type="match status" value="1"/>
</dbReference>
<dbReference type="Pfam" id="PF00593">
    <property type="entry name" value="TonB_dep_Rec_b-barrel"/>
    <property type="match status" value="1"/>
</dbReference>
<evidence type="ECO:0000256" key="2">
    <source>
        <dbReference type="ARBA" id="ARBA00022448"/>
    </source>
</evidence>
<evidence type="ECO:0008006" key="17">
    <source>
        <dbReference type="Google" id="ProtNLM"/>
    </source>
</evidence>
<keyword evidence="2 10" id="KW-0813">Transport</keyword>
<comment type="subcellular location">
    <subcellularLocation>
        <location evidence="1 10">Cell outer membrane</location>
        <topology evidence="1 10">Multi-pass membrane protein</topology>
    </subcellularLocation>
</comment>
<evidence type="ECO:0000259" key="13">
    <source>
        <dbReference type="Pfam" id="PF00593"/>
    </source>
</evidence>
<evidence type="ECO:0000256" key="10">
    <source>
        <dbReference type="PROSITE-ProRule" id="PRU01360"/>
    </source>
</evidence>
<dbReference type="EMBL" id="MKVH01000003">
    <property type="protein sequence ID" value="OJX60925.1"/>
    <property type="molecule type" value="Genomic_DNA"/>
</dbReference>
<evidence type="ECO:0000259" key="14">
    <source>
        <dbReference type="Pfam" id="PF07715"/>
    </source>
</evidence>
<evidence type="ECO:0000256" key="12">
    <source>
        <dbReference type="SAM" id="SignalP"/>
    </source>
</evidence>
<evidence type="ECO:0000256" key="11">
    <source>
        <dbReference type="RuleBase" id="RU003357"/>
    </source>
</evidence>
<dbReference type="AlphaFoldDB" id="A0A1M3L5V3"/>
<dbReference type="SUPFAM" id="SSF56935">
    <property type="entry name" value="Porins"/>
    <property type="match status" value="1"/>
</dbReference>
<dbReference type="InterPro" id="IPR036942">
    <property type="entry name" value="Beta-barrel_TonB_sf"/>
</dbReference>
<evidence type="ECO:0000313" key="15">
    <source>
        <dbReference type="EMBL" id="OJX60925.1"/>
    </source>
</evidence>
<dbReference type="GO" id="GO:0006811">
    <property type="term" value="P:monoatomic ion transport"/>
    <property type="evidence" value="ECO:0007669"/>
    <property type="project" value="UniProtKB-KW"/>
</dbReference>
<comment type="caution">
    <text evidence="15">The sequence shown here is derived from an EMBL/GenBank/DDBJ whole genome shotgun (WGS) entry which is preliminary data.</text>
</comment>
<feature type="domain" description="TonB-dependent receptor plug" evidence="14">
    <location>
        <begin position="61"/>
        <end position="163"/>
    </location>
</feature>
<keyword evidence="8 10" id="KW-0472">Membrane</keyword>
<dbReference type="Pfam" id="PF07715">
    <property type="entry name" value="Plug"/>
    <property type="match status" value="1"/>
</dbReference>
<comment type="similarity">
    <text evidence="10 11">Belongs to the TonB-dependent receptor family.</text>
</comment>
<feature type="domain" description="TonB-dependent receptor-like beta-barrel" evidence="13">
    <location>
        <begin position="309"/>
        <end position="686"/>
    </location>
</feature>
<dbReference type="Proteomes" id="UP000184233">
    <property type="component" value="Unassembled WGS sequence"/>
</dbReference>
<evidence type="ECO:0000313" key="16">
    <source>
        <dbReference type="Proteomes" id="UP000184233"/>
    </source>
</evidence>
<evidence type="ECO:0000256" key="5">
    <source>
        <dbReference type="ARBA" id="ARBA00022729"/>
    </source>
</evidence>
<dbReference type="GO" id="GO:0015889">
    <property type="term" value="P:cobalamin transport"/>
    <property type="evidence" value="ECO:0007669"/>
    <property type="project" value="TreeGrafter"/>
</dbReference>
<evidence type="ECO:0000256" key="4">
    <source>
        <dbReference type="ARBA" id="ARBA00022692"/>
    </source>
</evidence>
<gene>
    <name evidence="15" type="ORF">BGO89_05005</name>
</gene>
<keyword evidence="3 10" id="KW-1134">Transmembrane beta strand</keyword>
<proteinExistence type="inferred from homology"/>
<keyword evidence="9 10" id="KW-0998">Cell outer membrane</keyword>
<sequence>MFPRIPLLLTAVCLISIATTGRASARNDSRDSTTTRRVIDSIRTVTKQQIVVTGTRNEVHLKDSPVRVEVIGQERIRTTAMVTLADLLKEQTGLLMNGGIRTGVQMNGLGPDYTMILIDGQPMVGRVAGVLDLSRISVGNIDRVEVVKGPMSSMYGSEALAGVINIITRRAADGWTGRLYSQYLNRGPAEVQMETGWGSDEVEASAYVNYKNAPSFSLQRDTLSIPYSAYQDGTLHAKAQWSFAKGWKARGTLRLFGTQTRGTFVESVFGQVAENSGSVTQWDVSGTVGTEWQSGRARLTTNAYAAVYQERYNFDVAQGDRGTVDDLIRRNARLYAQYDLLFGSSNRMTVGGEFLYDDVGGSRYHDSLTPGYRPFYRTGVAFTQWEGMPTDWISYVLSARFDDNNVYGAALSPRLSVLWKPDDHFRVSGSVGTGFKAPDFRQLFVSFSNRLPGAGYDLIGAARLGIHLQPERSISYDLGFRYDDVEFRIDADHTLLLAAEIRGFHNDLHNLIEYYLAGRVDNRAVYSYRNLSRVYTQGIEINLNSVLVIDEVGSFTLGGGYQYLDAKDREVLDAIDRGLAGTIDKPLTRADYDGLWMRSHHSGTLRLLYNSPERAWSASLRCQFVGRYGDEALDKNGFVMSDPPRKVLDREDEYVPGYTMVNAAVTHTFTFTDHTSVSLSTGANNLFDIMNPTLIPGLVGRQFFFQAALRFD</sequence>
<dbReference type="PROSITE" id="PS52016">
    <property type="entry name" value="TONB_DEPENDENT_REC_3"/>
    <property type="match status" value="1"/>
</dbReference>
<reference evidence="15 16" key="1">
    <citation type="submission" date="2016-09" db="EMBL/GenBank/DDBJ databases">
        <title>Genome-resolved meta-omics ties microbial dynamics to process performance in biotechnology for thiocyanate degradation.</title>
        <authorList>
            <person name="Kantor R.S."/>
            <person name="Huddy R.J."/>
            <person name="Iyer R."/>
            <person name="Thomas B.C."/>
            <person name="Brown C.T."/>
            <person name="Anantharaman K."/>
            <person name="Tringe S."/>
            <person name="Hettich R.L."/>
            <person name="Harrison S.T."/>
            <person name="Banfield J.F."/>
        </authorList>
    </citation>
    <scope>NUCLEOTIDE SEQUENCE [LARGE SCALE GENOMIC DNA]</scope>
    <source>
        <strain evidence="15">59-99</strain>
    </source>
</reference>
<dbReference type="Gene3D" id="2.170.130.10">
    <property type="entry name" value="TonB-dependent receptor, plug domain"/>
    <property type="match status" value="1"/>
</dbReference>
<keyword evidence="5 12" id="KW-0732">Signal</keyword>
<keyword evidence="6" id="KW-0406">Ion transport</keyword>
<evidence type="ECO:0000256" key="9">
    <source>
        <dbReference type="ARBA" id="ARBA00023237"/>
    </source>
</evidence>
<evidence type="ECO:0000256" key="1">
    <source>
        <dbReference type="ARBA" id="ARBA00004571"/>
    </source>
</evidence>
<dbReference type="InterPro" id="IPR012910">
    <property type="entry name" value="Plug_dom"/>
</dbReference>
<dbReference type="PANTHER" id="PTHR30069:SF53">
    <property type="entry name" value="COLICIN I RECEPTOR-RELATED"/>
    <property type="match status" value="1"/>
</dbReference>
<evidence type="ECO:0000256" key="6">
    <source>
        <dbReference type="ARBA" id="ARBA00023065"/>
    </source>
</evidence>
<protein>
    <recommendedName>
        <fullName evidence="17">TonB-dependent receptor</fullName>
    </recommendedName>
</protein>
<keyword evidence="4 10" id="KW-0812">Transmembrane</keyword>
<accession>A0A1M3L5V3</accession>
<evidence type="ECO:0000256" key="8">
    <source>
        <dbReference type="ARBA" id="ARBA00023136"/>
    </source>
</evidence>
<name>A0A1M3L5V3_9BACT</name>
<dbReference type="InterPro" id="IPR037066">
    <property type="entry name" value="Plug_dom_sf"/>
</dbReference>
<dbReference type="GO" id="GO:0009279">
    <property type="term" value="C:cell outer membrane"/>
    <property type="evidence" value="ECO:0007669"/>
    <property type="project" value="UniProtKB-SubCell"/>
</dbReference>
<dbReference type="Gene3D" id="2.40.170.20">
    <property type="entry name" value="TonB-dependent receptor, beta-barrel domain"/>
    <property type="match status" value="1"/>
</dbReference>
<dbReference type="CDD" id="cd01347">
    <property type="entry name" value="ligand_gated_channel"/>
    <property type="match status" value="1"/>
</dbReference>
<evidence type="ECO:0000256" key="3">
    <source>
        <dbReference type="ARBA" id="ARBA00022452"/>
    </source>
</evidence>
<dbReference type="STRING" id="1895771.BGO89_05005"/>
<evidence type="ECO:0000256" key="7">
    <source>
        <dbReference type="ARBA" id="ARBA00023077"/>
    </source>
</evidence>
<feature type="signal peptide" evidence="12">
    <location>
        <begin position="1"/>
        <end position="25"/>
    </location>
</feature>
<dbReference type="InterPro" id="IPR000531">
    <property type="entry name" value="Beta-barrel_TonB"/>
</dbReference>
<feature type="chain" id="PRO_5013313412" description="TonB-dependent receptor" evidence="12">
    <location>
        <begin position="26"/>
        <end position="712"/>
    </location>
</feature>
<organism evidence="15 16">
    <name type="scientific">Candidatus Kapaibacterium thiocyanatum</name>
    <dbReference type="NCBI Taxonomy" id="1895771"/>
    <lineage>
        <taxon>Bacteria</taxon>
        <taxon>Pseudomonadati</taxon>
        <taxon>Candidatus Kapaibacteriota</taxon>
        <taxon>Candidatus Kapaibacteriia</taxon>
        <taxon>Candidatus Kapaibacteriales</taxon>
        <taxon>Candidatus Kapaibacteriaceae</taxon>
        <taxon>Candidatus Kapaibacterium</taxon>
    </lineage>
</organism>
<keyword evidence="7 11" id="KW-0798">TonB box</keyword>